<keyword evidence="1" id="KW-0732">Signal</keyword>
<protein>
    <recommendedName>
        <fullName evidence="4">Nuclear transport factor 2 family protein</fullName>
    </recommendedName>
</protein>
<feature type="signal peptide" evidence="1">
    <location>
        <begin position="1"/>
        <end position="22"/>
    </location>
</feature>
<dbReference type="RefSeq" id="WP_167217561.1">
    <property type="nucleotide sequence ID" value="NZ_CP050063.1"/>
</dbReference>
<dbReference type="KEGG" id="spib:G8759_32765"/>
<gene>
    <name evidence="2" type="ORF">G8759_32765</name>
</gene>
<dbReference type="SUPFAM" id="SSF54427">
    <property type="entry name" value="NTF2-like"/>
    <property type="match status" value="1"/>
</dbReference>
<proteinExistence type="predicted"/>
<evidence type="ECO:0000313" key="3">
    <source>
        <dbReference type="Proteomes" id="UP000501802"/>
    </source>
</evidence>
<organism evidence="2 3">
    <name type="scientific">Spirosoma aureum</name>
    <dbReference type="NCBI Taxonomy" id="2692134"/>
    <lineage>
        <taxon>Bacteria</taxon>
        <taxon>Pseudomonadati</taxon>
        <taxon>Bacteroidota</taxon>
        <taxon>Cytophagia</taxon>
        <taxon>Cytophagales</taxon>
        <taxon>Cytophagaceae</taxon>
        <taxon>Spirosoma</taxon>
    </lineage>
</organism>
<dbReference type="AlphaFoldDB" id="A0A6G9AX82"/>
<feature type="chain" id="PRO_5026056945" description="Nuclear transport factor 2 family protein" evidence="1">
    <location>
        <begin position="23"/>
        <end position="147"/>
    </location>
</feature>
<dbReference type="InterPro" id="IPR032710">
    <property type="entry name" value="NTF2-like_dom_sf"/>
</dbReference>
<evidence type="ECO:0000313" key="2">
    <source>
        <dbReference type="EMBL" id="QIP17072.1"/>
    </source>
</evidence>
<name>A0A6G9AX82_9BACT</name>
<evidence type="ECO:0008006" key="4">
    <source>
        <dbReference type="Google" id="ProtNLM"/>
    </source>
</evidence>
<dbReference type="Proteomes" id="UP000501802">
    <property type="component" value="Chromosome"/>
</dbReference>
<accession>A0A6G9AX82</accession>
<reference evidence="2 3" key="1">
    <citation type="submission" date="2020-03" db="EMBL/GenBank/DDBJ databases">
        <authorList>
            <person name="Kim M.K."/>
        </authorList>
    </citation>
    <scope>NUCLEOTIDE SEQUENCE [LARGE SCALE GENOMIC DNA]</scope>
    <source>
        <strain evidence="2 3">BT328</strain>
    </source>
</reference>
<keyword evidence="3" id="KW-1185">Reference proteome</keyword>
<evidence type="ECO:0000256" key="1">
    <source>
        <dbReference type="SAM" id="SignalP"/>
    </source>
</evidence>
<dbReference type="Gene3D" id="3.10.450.50">
    <property type="match status" value="1"/>
</dbReference>
<sequence length="147" mass="16600">MKTLLLSLVLIGSALTNSVAQSDEAAIKNSIEAEKIASDAADYKTYKSYWANVPYASFLIFGEQVYGDSLWQLMDKVWATRKPAKVNTIRTHWNIRMKGEAAYVTFSQRAENQETKVILESAEARYLEKIAGQWKIVSVVAMFKPSR</sequence>
<dbReference type="EMBL" id="CP050063">
    <property type="protein sequence ID" value="QIP17072.1"/>
    <property type="molecule type" value="Genomic_DNA"/>
</dbReference>